<dbReference type="InParanoid" id="A0A2U3MVK2"/>
<organism evidence="1 2">
    <name type="scientific">Acinetobacter stercoris</name>
    <dbReference type="NCBI Taxonomy" id="2126983"/>
    <lineage>
        <taxon>Bacteria</taxon>
        <taxon>Pseudomonadati</taxon>
        <taxon>Pseudomonadota</taxon>
        <taxon>Gammaproteobacteria</taxon>
        <taxon>Moraxellales</taxon>
        <taxon>Moraxellaceae</taxon>
        <taxon>Acinetobacter</taxon>
    </lineage>
</organism>
<gene>
    <name evidence="1" type="ORF">KPC_0646</name>
</gene>
<dbReference type="Proteomes" id="UP000245974">
    <property type="component" value="Unassembled WGS sequence"/>
</dbReference>
<evidence type="ECO:0000313" key="1">
    <source>
        <dbReference type="EMBL" id="SPL69468.1"/>
    </source>
</evidence>
<keyword evidence="2" id="KW-1185">Reference proteome</keyword>
<dbReference type="AlphaFoldDB" id="A0A2U3MVK2"/>
<name>A0A2U3MVK2_9GAMM</name>
<dbReference type="RefSeq" id="WP_121972998.1">
    <property type="nucleotide sequence ID" value="NZ_OOGT01000018.1"/>
</dbReference>
<sequence length="127" mass="15020">MKSNLYALSNDQDLYILLTFRARNLTHTEKIDIILEVERQLMGTPFEDKYLHLLWSDGMGNGKFTLWSESKAEFVISFEQKISLVNSSQLETFNLPDYLYEMRDKNPHFIVFAEKSYVDGMLKIMYF</sequence>
<protein>
    <submittedName>
        <fullName evidence="1">Uncharacterized protein</fullName>
    </submittedName>
</protein>
<reference evidence="2" key="1">
    <citation type="submission" date="2018-03" db="EMBL/GenBank/DDBJ databases">
        <authorList>
            <person name="Blom J."/>
        </authorList>
    </citation>
    <scope>NUCLEOTIDE SEQUENCE [LARGE SCALE GENOMIC DNA]</scope>
    <source>
        <strain evidence="2">KPC-SM-21</strain>
    </source>
</reference>
<accession>A0A2U3MVK2</accession>
<dbReference type="EMBL" id="OOGT01000018">
    <property type="protein sequence ID" value="SPL69468.1"/>
    <property type="molecule type" value="Genomic_DNA"/>
</dbReference>
<proteinExistence type="predicted"/>
<evidence type="ECO:0000313" key="2">
    <source>
        <dbReference type="Proteomes" id="UP000245974"/>
    </source>
</evidence>
<dbReference type="OrthoDB" id="9854910at2"/>